<dbReference type="InterPro" id="IPR041588">
    <property type="entry name" value="Integrase_H2C2"/>
</dbReference>
<dbReference type="AlphaFoldDB" id="A0A085NIA4"/>
<dbReference type="Gene3D" id="1.10.340.70">
    <property type="match status" value="1"/>
</dbReference>
<dbReference type="InterPro" id="IPR043128">
    <property type="entry name" value="Rev_trsase/Diguanyl_cyclase"/>
</dbReference>
<evidence type="ECO:0000313" key="2">
    <source>
        <dbReference type="EMBL" id="KFD69200.1"/>
    </source>
</evidence>
<dbReference type="PANTHER" id="PTHR47331">
    <property type="entry name" value="PHD-TYPE DOMAIN-CONTAINING PROTEIN"/>
    <property type="match status" value="1"/>
</dbReference>
<organism evidence="2">
    <name type="scientific">Trichuris suis</name>
    <name type="common">pig whipworm</name>
    <dbReference type="NCBI Taxonomy" id="68888"/>
    <lineage>
        <taxon>Eukaryota</taxon>
        <taxon>Metazoa</taxon>
        <taxon>Ecdysozoa</taxon>
        <taxon>Nematoda</taxon>
        <taxon>Enoplea</taxon>
        <taxon>Dorylaimia</taxon>
        <taxon>Trichinellida</taxon>
        <taxon>Trichuridae</taxon>
        <taxon>Trichuris</taxon>
    </lineage>
</organism>
<dbReference type="GO" id="GO:0015074">
    <property type="term" value="P:DNA integration"/>
    <property type="evidence" value="ECO:0007669"/>
    <property type="project" value="InterPro"/>
</dbReference>
<proteinExistence type="predicted"/>
<sequence length="1185" mass="136529">MCRMQMLKTARIARFRIARNFRGTHQSCYSRPACICGRTNEPADSVSRVLKVTTEESTEMALKRLWELDAIGITDDGVKDNTASMQQKRLQETFSYDGNRYTVRLPWKAEKSLPNNHSQAYRRLIRLEDQMQAKPEEAFAYEYGMQEYISNGWVERANDPGSAGAEWYLPHHAVIRHDKATTKCRIVFDGSSRYKGVALNDLLEAGPPLQADLVGILLRFRRFKVAVQADIEKMFMQILLHEEDRDFVRFLWRGFDRDITPSVWRFTRVCFGLTCSPFLAIAVVNKHAEDNADAYKHGAAAVRQNMYVDDLVSSYRTLEEAMSVSDEARKLLKSGGFDLKKWTSNCPEAVACFNDDKGRNHPNVVMTLGIAWRVKDDTLSLRELRTDQTLPDTKRSLLKCAARIFDPLGFVAPFTVVAKMLLQTLWKEKVDWDTVMPSNLKSRWQKWKADMHASKDIRIPRWVGIGATWIAENIELHVFCDASKMAYGAVVYLKVRRGPNDSSVELLMSKARVAPSKEVTMPRLELTATVLGARLVQFVRRELNVSEPRIVCWTDSTIALSWIRGTSTQWKQFVSNRISEIQSLTEPTAWRYCPTKDNPADLLSRGCSLTKLRKMSLWWHGPNWLKASDSMWPTENENTLSEDVSYERGKMIFANVLQVRNDFGRLAPERFAQFERLIRVTAFCLRFAYNARRESQERRRGDLTVEELLQAEHLWFHIVQRRHFGAEIERILSHKPLQIDSRIRQFDPFVGNDNLLRVGGRNKRSQLDYEARHQILLPNNDYVVTLLLRHLHERKLHAPTEATLAAARQKFWITKGRAAVKRVLRNCVICRKIYSVPYQPKMADFPEGRVTEASPFQRTGVDFAGPLFVRRRQNQAKVYVCLFTCMVTRAIHLELVPSLTTQNFLLAFRRFVARRGRPDCMQSDNFRSFRAADRALNELFNKENRTLIKRELSKDRITWTFITPRSPWCGGYWERLVGSVKIALKKALGHAYVNEQQLSTILCEIEAQINARPLTFLSADPKDMECLTPFHFLTGKAYRQIPNLTDFGAKPQQLSGSELRRKWRAQQTAMAQFWKRWRTEYLVSLTGRNKWKATRAGPRVGDIVLVEEDNVKRQNWKLGRIEQCQSGSDKVVRSVKVRTIDGVVTRPTRKLHLIEPAREVMDDVHRGGSVTSFGGMTSSVPACQV</sequence>
<dbReference type="PROSITE" id="PS50994">
    <property type="entry name" value="INTEGRASE"/>
    <property type="match status" value="1"/>
</dbReference>
<accession>A0A085NIA4</accession>
<dbReference type="Pfam" id="PF17921">
    <property type="entry name" value="Integrase_H2C2"/>
    <property type="match status" value="1"/>
</dbReference>
<dbReference type="GO" id="GO:0003676">
    <property type="term" value="F:nucleic acid binding"/>
    <property type="evidence" value="ECO:0007669"/>
    <property type="project" value="InterPro"/>
</dbReference>
<dbReference type="InterPro" id="IPR036397">
    <property type="entry name" value="RNaseH_sf"/>
</dbReference>
<protein>
    <recommendedName>
        <fullName evidence="1">Integrase catalytic domain-containing protein</fullName>
    </recommendedName>
</protein>
<dbReference type="Pfam" id="PF05380">
    <property type="entry name" value="Peptidase_A17"/>
    <property type="match status" value="1"/>
</dbReference>
<dbReference type="Proteomes" id="UP000030758">
    <property type="component" value="Unassembled WGS sequence"/>
</dbReference>
<reference evidence="2" key="1">
    <citation type="journal article" date="2014" name="Nat. Genet.">
        <title>Genome and transcriptome of the porcine whipworm Trichuris suis.</title>
        <authorList>
            <person name="Jex A.R."/>
            <person name="Nejsum P."/>
            <person name="Schwarz E.M."/>
            <person name="Hu L."/>
            <person name="Young N.D."/>
            <person name="Hall R.S."/>
            <person name="Korhonen P.K."/>
            <person name="Liao S."/>
            <person name="Thamsborg S."/>
            <person name="Xia J."/>
            <person name="Xu P."/>
            <person name="Wang S."/>
            <person name="Scheerlinck J.P."/>
            <person name="Hofmann A."/>
            <person name="Sternberg P.W."/>
            <person name="Wang J."/>
            <person name="Gasser R.B."/>
        </authorList>
    </citation>
    <scope>NUCLEOTIDE SEQUENCE [LARGE SCALE GENOMIC DNA]</scope>
    <source>
        <strain evidence="2">DCEP-RM93F</strain>
    </source>
</reference>
<dbReference type="Gene3D" id="3.30.70.270">
    <property type="match status" value="1"/>
</dbReference>
<dbReference type="InterPro" id="IPR001584">
    <property type="entry name" value="Integrase_cat-core"/>
</dbReference>
<dbReference type="PANTHER" id="PTHR47331:SF1">
    <property type="entry name" value="GAG-LIKE PROTEIN"/>
    <property type="match status" value="1"/>
</dbReference>
<dbReference type="InterPro" id="IPR040676">
    <property type="entry name" value="DUF5641"/>
</dbReference>
<name>A0A085NIA4_9BILA</name>
<feature type="domain" description="Integrase catalytic" evidence="1">
    <location>
        <begin position="851"/>
        <end position="1037"/>
    </location>
</feature>
<dbReference type="EMBL" id="KL367497">
    <property type="protein sequence ID" value="KFD69200.1"/>
    <property type="molecule type" value="Genomic_DNA"/>
</dbReference>
<gene>
    <name evidence="2" type="ORF">M514_18569</name>
</gene>
<dbReference type="InterPro" id="IPR043502">
    <property type="entry name" value="DNA/RNA_pol_sf"/>
</dbReference>
<dbReference type="Gene3D" id="3.10.10.10">
    <property type="entry name" value="HIV Type 1 Reverse Transcriptase, subunit A, domain 1"/>
    <property type="match status" value="1"/>
</dbReference>
<evidence type="ECO:0000259" key="1">
    <source>
        <dbReference type="PROSITE" id="PS50994"/>
    </source>
</evidence>
<dbReference type="InterPro" id="IPR012337">
    <property type="entry name" value="RNaseH-like_sf"/>
</dbReference>
<dbReference type="Gene3D" id="3.30.420.10">
    <property type="entry name" value="Ribonuclease H-like superfamily/Ribonuclease H"/>
    <property type="match status" value="1"/>
</dbReference>
<dbReference type="Pfam" id="PF18701">
    <property type="entry name" value="DUF5641"/>
    <property type="match status" value="1"/>
</dbReference>
<dbReference type="GO" id="GO:0042575">
    <property type="term" value="C:DNA polymerase complex"/>
    <property type="evidence" value="ECO:0007669"/>
    <property type="project" value="UniProtKB-ARBA"/>
</dbReference>
<dbReference type="CDD" id="cd01644">
    <property type="entry name" value="RT_pepA17"/>
    <property type="match status" value="1"/>
</dbReference>
<dbReference type="SUPFAM" id="SSF56672">
    <property type="entry name" value="DNA/RNA polymerases"/>
    <property type="match status" value="1"/>
</dbReference>
<dbReference type="SUPFAM" id="SSF53098">
    <property type="entry name" value="Ribonuclease H-like"/>
    <property type="match status" value="1"/>
</dbReference>
<dbReference type="InterPro" id="IPR008042">
    <property type="entry name" value="Retrotrans_Pao"/>
</dbReference>